<keyword evidence="2" id="KW-1185">Reference proteome</keyword>
<organism evidence="1 2">
    <name type="scientific">Glycomyces rutgersensis</name>
    <dbReference type="NCBI Taxonomy" id="58115"/>
    <lineage>
        <taxon>Bacteria</taxon>
        <taxon>Bacillati</taxon>
        <taxon>Actinomycetota</taxon>
        <taxon>Actinomycetes</taxon>
        <taxon>Glycomycetales</taxon>
        <taxon>Glycomycetaceae</taxon>
        <taxon>Glycomyces</taxon>
    </lineage>
</organism>
<gene>
    <name evidence="1" type="ORF">GCM10010403_16560</name>
</gene>
<evidence type="ECO:0000313" key="2">
    <source>
        <dbReference type="Proteomes" id="UP001501584"/>
    </source>
</evidence>
<dbReference type="EMBL" id="BAAASX010000002">
    <property type="protein sequence ID" value="GAA2326622.1"/>
    <property type="molecule type" value="Genomic_DNA"/>
</dbReference>
<protein>
    <submittedName>
        <fullName evidence="1">Uncharacterized protein</fullName>
    </submittedName>
</protein>
<sequence>MTAELNVPARAGAGTASIPTAAMAVTATSTPTRRIPAIESTVATPVPALSL</sequence>
<accession>A0ABN3FC89</accession>
<name>A0ABN3FC89_9ACTN</name>
<comment type="caution">
    <text evidence="1">The sequence shown here is derived from an EMBL/GenBank/DDBJ whole genome shotgun (WGS) entry which is preliminary data.</text>
</comment>
<evidence type="ECO:0000313" key="1">
    <source>
        <dbReference type="EMBL" id="GAA2326622.1"/>
    </source>
</evidence>
<dbReference type="Proteomes" id="UP001501584">
    <property type="component" value="Unassembled WGS sequence"/>
</dbReference>
<proteinExistence type="predicted"/>
<reference evidence="1 2" key="1">
    <citation type="journal article" date="2019" name="Int. J. Syst. Evol. Microbiol.">
        <title>The Global Catalogue of Microorganisms (GCM) 10K type strain sequencing project: providing services to taxonomists for standard genome sequencing and annotation.</title>
        <authorList>
            <consortium name="The Broad Institute Genomics Platform"/>
            <consortium name="The Broad Institute Genome Sequencing Center for Infectious Disease"/>
            <person name="Wu L."/>
            <person name="Ma J."/>
        </authorList>
    </citation>
    <scope>NUCLEOTIDE SEQUENCE [LARGE SCALE GENOMIC DNA]</scope>
    <source>
        <strain evidence="1 2">JCM 6238</strain>
    </source>
</reference>